<evidence type="ECO:0000313" key="1">
    <source>
        <dbReference type="EMBL" id="BBP45824.1"/>
    </source>
</evidence>
<keyword evidence="2" id="KW-1185">Reference proteome</keyword>
<dbReference type="Proteomes" id="UP000501726">
    <property type="component" value="Chromosome"/>
</dbReference>
<organism evidence="1 2">
    <name type="scientific">Thiosulfatimonas sediminis</name>
    <dbReference type="NCBI Taxonomy" id="2675054"/>
    <lineage>
        <taxon>Bacteria</taxon>
        <taxon>Pseudomonadati</taxon>
        <taxon>Pseudomonadota</taxon>
        <taxon>Gammaproteobacteria</taxon>
        <taxon>Thiotrichales</taxon>
        <taxon>Piscirickettsiaceae</taxon>
        <taxon>Thiosulfatimonas</taxon>
    </lineage>
</organism>
<dbReference type="EMBL" id="AP021889">
    <property type="protein sequence ID" value="BBP45824.1"/>
    <property type="molecule type" value="Genomic_DNA"/>
</dbReference>
<gene>
    <name evidence="1" type="ORF">THMIRHAS_11970</name>
</gene>
<proteinExistence type="predicted"/>
<evidence type="ECO:0000313" key="2">
    <source>
        <dbReference type="Proteomes" id="UP000501726"/>
    </source>
</evidence>
<accession>A0A6F8PUY5</accession>
<name>A0A6F8PUY5_9GAMM</name>
<dbReference type="AlphaFoldDB" id="A0A6F8PUY5"/>
<dbReference type="KEGG" id="tse:THMIRHAS_11970"/>
<sequence length="260" mass="29202">MISQKITLFSNSRSGNAMKKNHSLYRLFLLSNLLIGWQSAQAFPLLPIKDEDLTPAEKAWLEDDSNLNISVNEGQLTYVDPALTEGNYALENRLRILKDATQTQQIEFTQCHKNLDAINSIEIVYNPKTTTNLDVLSSTNIANIEVGADKVALSKVQKGAQICIRGISTTLTYNPTLQVWELPRGPYMRKFLDGYYPMHLQEVLELGESNLAFVKLQIKNGPAIQPLKQIGQNANGTTVTFDYYFEGRLQPTYQFGVKAP</sequence>
<protein>
    <submittedName>
        <fullName evidence="1">Uncharacterized protein</fullName>
    </submittedName>
</protein>
<reference evidence="2" key="1">
    <citation type="submission" date="2019-11" db="EMBL/GenBank/DDBJ databases">
        <title>Isolation and characterization of two novel species in the genus Thiomicrorhabdus.</title>
        <authorList>
            <person name="Mochizuki J."/>
            <person name="Kojima H."/>
            <person name="Fukui M."/>
        </authorList>
    </citation>
    <scope>NUCLEOTIDE SEQUENCE [LARGE SCALE GENOMIC DNA]</scope>
    <source>
        <strain evidence="2">aks77</strain>
    </source>
</reference>